<dbReference type="RefSeq" id="WP_076928774.1">
    <property type="nucleotide sequence ID" value="NZ_LT605205.1"/>
</dbReference>
<dbReference type="GO" id="GO:0102478">
    <property type="term" value="F:beta-L-arabinofuranosidase activity"/>
    <property type="evidence" value="ECO:0007669"/>
    <property type="project" value="UniProtKB-EC"/>
</dbReference>
<dbReference type="SUPFAM" id="SSF48208">
    <property type="entry name" value="Six-hairpin glycosidases"/>
    <property type="match status" value="1"/>
</dbReference>
<reference evidence="4 5" key="1">
    <citation type="submission" date="2016-08" db="EMBL/GenBank/DDBJ databases">
        <authorList>
            <person name="Seilhamer J.J."/>
        </authorList>
    </citation>
    <scope>NUCLEOTIDE SEQUENCE [LARGE SCALE GENOMIC DNA]</scope>
    <source>
        <strain evidence="4">M3/6</strain>
    </source>
</reference>
<dbReference type="GO" id="GO:0005975">
    <property type="term" value="P:carbohydrate metabolic process"/>
    <property type="evidence" value="ECO:0007669"/>
    <property type="project" value="InterPro"/>
</dbReference>
<dbReference type="EMBL" id="LT605205">
    <property type="protein sequence ID" value="SCD19474.1"/>
    <property type="molecule type" value="Genomic_DNA"/>
</dbReference>
<feature type="domain" description="Non-reducing end beta-L-arabinofuranosidase-like GH127 C-terminal" evidence="3">
    <location>
        <begin position="525"/>
        <end position="616"/>
    </location>
</feature>
<accession>A0A1R3T7B4</accession>
<name>A0A1R3T7B4_9BACT</name>
<proteinExistence type="predicted"/>
<evidence type="ECO:0000259" key="2">
    <source>
        <dbReference type="Pfam" id="PF20736"/>
    </source>
</evidence>
<sequence>MKRYLLLLISCAALLGCQESQKIKEQPFKMIEQVNFSNVQITDDFWAPRLEKHATTTLAVCIDQIENQTGRIRNFENVAKKQGEHSGIYFDDSDVYKALEGIAYSLINNPDPALEAKADEWIDKFAAAQEPDGYINTYYSLTGLDKRWQNMWMHEMYCAGHLIEAAVAYYQATGKRKLLDVSIRMTEHMMDIFGPGKRHWVTGHEEVELALVRLYNVTGDERYLDFSNWLIEERGHGHGRGKDDNDWNPEYCQDDKPVREMTDIAGHAVRAMYLYCGMADVAALKNDTGYIQALDRLWNDVVFRKMYVTGGIGSSRHNEGFTEPYDLPNYDAYCETCASVGMVYWNSRMNQFTGDSKYIDVLERSMYNGALAGISLEGDRFFYVNPLASRGNHHRQEWYGCACCPSQISRFLPSIGNYLYGLSNEAIWVNLYIGGETVLDIDKNKLTIVQETNYPWEGDISLTIKSISSPIEKEVRLRIPDWCKSYSLAINGQTQISPVTEKGYAVIKNKWNTGDKISLSFEMPVEIVAADPQVKENVGKRAVQRGPLVYCMEETDNTNSFEKAFLTPNTTFSTVYNPSLLHGVVSITASTPGKDITLIPYYAWDNREAGEMKVWIDYKE</sequence>
<evidence type="ECO:0000313" key="4">
    <source>
        <dbReference type="EMBL" id="SCD19474.1"/>
    </source>
</evidence>
<dbReference type="InterPro" id="IPR008928">
    <property type="entry name" value="6-hairpin_glycosidase_sf"/>
</dbReference>
<dbReference type="InterPro" id="IPR049174">
    <property type="entry name" value="Beta-AFase-like"/>
</dbReference>
<keyword evidence="4" id="KW-0378">Hydrolase</keyword>
<dbReference type="KEGG" id="psac:PSM36_0644"/>
<dbReference type="Pfam" id="PF07944">
    <property type="entry name" value="Beta-AFase-like_GH127_cat"/>
    <property type="match status" value="1"/>
</dbReference>
<evidence type="ECO:0000259" key="1">
    <source>
        <dbReference type="Pfam" id="PF07944"/>
    </source>
</evidence>
<dbReference type="InterPro" id="IPR049046">
    <property type="entry name" value="Beta-AFase-like_GH127_middle"/>
</dbReference>
<dbReference type="EC" id="3.2.1.185" evidence="4"/>
<evidence type="ECO:0000259" key="3">
    <source>
        <dbReference type="Pfam" id="PF20737"/>
    </source>
</evidence>
<dbReference type="Pfam" id="PF20737">
    <property type="entry name" value="Glyco_hydro127C"/>
    <property type="match status" value="1"/>
</dbReference>
<feature type="domain" description="Non-reducing end beta-L-arabinofuranosidase-like GH127 middle" evidence="2">
    <location>
        <begin position="427"/>
        <end position="523"/>
    </location>
</feature>
<evidence type="ECO:0000313" key="5">
    <source>
        <dbReference type="Proteomes" id="UP000187464"/>
    </source>
</evidence>
<protein>
    <submittedName>
        <fullName evidence="4">Putative beta-L-arabinofuranosidase</fullName>
        <ecNumber evidence="4">3.2.1.185</ecNumber>
    </submittedName>
</protein>
<dbReference type="PANTHER" id="PTHR43465:SF2">
    <property type="entry name" value="DUF1680 DOMAIN PROTEIN (AFU_ORTHOLOGUE AFUA_1G08910)"/>
    <property type="match status" value="1"/>
</dbReference>
<dbReference type="Pfam" id="PF20736">
    <property type="entry name" value="Glyco_hydro127M"/>
    <property type="match status" value="1"/>
</dbReference>
<dbReference type="Proteomes" id="UP000187464">
    <property type="component" value="Chromosome I"/>
</dbReference>
<dbReference type="AlphaFoldDB" id="A0A1R3T7B4"/>
<feature type="domain" description="Non-reducing end beta-L-arabinofuranosidase-like GH127 catalytic" evidence="1">
    <location>
        <begin position="38"/>
        <end position="416"/>
    </location>
</feature>
<organism evidence="4 5">
    <name type="scientific">Proteiniphilum saccharofermentans</name>
    <dbReference type="NCBI Taxonomy" id="1642647"/>
    <lineage>
        <taxon>Bacteria</taxon>
        <taxon>Pseudomonadati</taxon>
        <taxon>Bacteroidota</taxon>
        <taxon>Bacteroidia</taxon>
        <taxon>Bacteroidales</taxon>
        <taxon>Dysgonomonadaceae</taxon>
        <taxon>Proteiniphilum</taxon>
    </lineage>
</organism>
<dbReference type="STRING" id="1642647.PSM36_0644"/>
<dbReference type="InterPro" id="IPR049049">
    <property type="entry name" value="Beta-AFase-like_GH127_C"/>
</dbReference>
<keyword evidence="5" id="KW-1185">Reference proteome</keyword>
<dbReference type="PANTHER" id="PTHR43465">
    <property type="entry name" value="DUF1680 DOMAIN PROTEIN (AFU_ORTHOLOGUE AFUA_1G08910)"/>
    <property type="match status" value="1"/>
</dbReference>
<gene>
    <name evidence="4" type="ORF">PSM36_0644</name>
</gene>
<dbReference type="PROSITE" id="PS51257">
    <property type="entry name" value="PROKAR_LIPOPROTEIN"/>
    <property type="match status" value="1"/>
</dbReference>
<keyword evidence="4" id="KW-0326">Glycosidase</keyword>
<dbReference type="InterPro" id="IPR012878">
    <property type="entry name" value="Beta-AFase-like_GH127_cat"/>
</dbReference>